<proteinExistence type="predicted"/>
<evidence type="ECO:0000313" key="3">
    <source>
        <dbReference type="Proteomes" id="UP001437256"/>
    </source>
</evidence>
<gene>
    <name evidence="2" type="ORF">AAF712_007655</name>
</gene>
<reference evidence="2 3" key="1">
    <citation type="submission" date="2024-05" db="EMBL/GenBank/DDBJ databases">
        <title>A draft genome resource for the thread blight pathogen Marasmius tenuissimus strain MS-2.</title>
        <authorList>
            <person name="Yulfo-Soto G.E."/>
            <person name="Baruah I.K."/>
            <person name="Amoako-Attah I."/>
            <person name="Bukari Y."/>
            <person name="Meinhardt L.W."/>
            <person name="Bailey B.A."/>
            <person name="Cohen S.P."/>
        </authorList>
    </citation>
    <scope>NUCLEOTIDE SEQUENCE [LARGE SCALE GENOMIC DNA]</scope>
    <source>
        <strain evidence="2 3">MS-2</strain>
    </source>
</reference>
<feature type="compositionally biased region" description="Basic residues" evidence="1">
    <location>
        <begin position="126"/>
        <end position="139"/>
    </location>
</feature>
<organism evidence="2 3">
    <name type="scientific">Marasmius tenuissimus</name>
    <dbReference type="NCBI Taxonomy" id="585030"/>
    <lineage>
        <taxon>Eukaryota</taxon>
        <taxon>Fungi</taxon>
        <taxon>Dikarya</taxon>
        <taxon>Basidiomycota</taxon>
        <taxon>Agaricomycotina</taxon>
        <taxon>Agaricomycetes</taxon>
        <taxon>Agaricomycetidae</taxon>
        <taxon>Agaricales</taxon>
        <taxon>Marasmiineae</taxon>
        <taxon>Marasmiaceae</taxon>
        <taxon>Marasmius</taxon>
    </lineage>
</organism>
<feature type="compositionally biased region" description="Basic and acidic residues" evidence="1">
    <location>
        <begin position="162"/>
        <end position="172"/>
    </location>
</feature>
<feature type="region of interest" description="Disordered" evidence="1">
    <location>
        <begin position="25"/>
        <end position="58"/>
    </location>
</feature>
<feature type="region of interest" description="Disordered" evidence="1">
    <location>
        <begin position="107"/>
        <end position="203"/>
    </location>
</feature>
<feature type="compositionally biased region" description="Basic and acidic residues" evidence="1">
    <location>
        <begin position="187"/>
        <end position="203"/>
    </location>
</feature>
<dbReference type="Proteomes" id="UP001437256">
    <property type="component" value="Unassembled WGS sequence"/>
</dbReference>
<evidence type="ECO:0000313" key="2">
    <source>
        <dbReference type="EMBL" id="KAL0065319.1"/>
    </source>
</evidence>
<dbReference type="EMBL" id="JBBXMP010000049">
    <property type="protein sequence ID" value="KAL0065319.1"/>
    <property type="molecule type" value="Genomic_DNA"/>
</dbReference>
<feature type="compositionally biased region" description="Acidic residues" evidence="1">
    <location>
        <begin position="109"/>
        <end position="122"/>
    </location>
</feature>
<comment type="caution">
    <text evidence="2">The sequence shown here is derived from an EMBL/GenBank/DDBJ whole genome shotgun (WGS) entry which is preliminary data.</text>
</comment>
<sequence>MSSGYRVLPPPDYDYSPEIVSDMECAGRKKPPYPFNGPGEPPRLPEQPVFKNDTRRSRNVSIDSHLEEVRQYGIALPTWKDQLEEYSEERRKFLHWHKRYLQWKRAVESEGDDESEEEDDQEMPVKLKKGLTGRKVSSKHKSEIDTDVEFNAIQTSSRLRTTTKESISEKIPRRASLGSSGSKMTRTAKEYVRGEPREGQEHG</sequence>
<feature type="compositionally biased region" description="Pro residues" evidence="1">
    <location>
        <begin position="32"/>
        <end position="45"/>
    </location>
</feature>
<accession>A0ABR2ZX07</accession>
<keyword evidence="3" id="KW-1185">Reference proteome</keyword>
<name>A0ABR2ZX07_9AGAR</name>
<protein>
    <submittedName>
        <fullName evidence="2">Uncharacterized protein</fullName>
    </submittedName>
</protein>
<evidence type="ECO:0000256" key="1">
    <source>
        <dbReference type="SAM" id="MobiDB-lite"/>
    </source>
</evidence>